<feature type="region of interest" description="Disordered" evidence="1">
    <location>
        <begin position="1"/>
        <end position="24"/>
    </location>
</feature>
<feature type="non-terminal residue" evidence="2">
    <location>
        <position position="92"/>
    </location>
</feature>
<evidence type="ECO:0000256" key="1">
    <source>
        <dbReference type="SAM" id="MobiDB-lite"/>
    </source>
</evidence>
<evidence type="ECO:0000313" key="2">
    <source>
        <dbReference type="EMBL" id="MCE3215156.1"/>
    </source>
</evidence>
<gene>
    <name evidence="2" type="ORF">HAX54_001020</name>
</gene>
<dbReference type="Proteomes" id="UP000823775">
    <property type="component" value="Unassembled WGS sequence"/>
</dbReference>
<dbReference type="EMBL" id="JACEIK010010379">
    <property type="protein sequence ID" value="MCE3215156.1"/>
    <property type="molecule type" value="Genomic_DNA"/>
</dbReference>
<proteinExistence type="predicted"/>
<reference evidence="2 3" key="1">
    <citation type="journal article" date="2021" name="BMC Genomics">
        <title>Datura genome reveals duplications of psychoactive alkaloid biosynthetic genes and high mutation rate following tissue culture.</title>
        <authorList>
            <person name="Rajewski A."/>
            <person name="Carter-House D."/>
            <person name="Stajich J."/>
            <person name="Litt A."/>
        </authorList>
    </citation>
    <scope>NUCLEOTIDE SEQUENCE [LARGE SCALE GENOMIC DNA]</scope>
    <source>
        <strain evidence="2">AR-01</strain>
    </source>
</reference>
<comment type="caution">
    <text evidence="2">The sequence shown here is derived from an EMBL/GenBank/DDBJ whole genome shotgun (WGS) entry which is preliminary data.</text>
</comment>
<protein>
    <submittedName>
        <fullName evidence="2">Uncharacterized protein</fullName>
    </submittedName>
</protein>
<keyword evidence="3" id="KW-1185">Reference proteome</keyword>
<accession>A0ABS8WTE7</accession>
<evidence type="ECO:0000313" key="3">
    <source>
        <dbReference type="Proteomes" id="UP000823775"/>
    </source>
</evidence>
<feature type="compositionally biased region" description="Basic and acidic residues" evidence="1">
    <location>
        <begin position="1"/>
        <end position="12"/>
    </location>
</feature>
<organism evidence="2 3">
    <name type="scientific">Datura stramonium</name>
    <name type="common">Jimsonweed</name>
    <name type="synonym">Common thornapple</name>
    <dbReference type="NCBI Taxonomy" id="4076"/>
    <lineage>
        <taxon>Eukaryota</taxon>
        <taxon>Viridiplantae</taxon>
        <taxon>Streptophyta</taxon>
        <taxon>Embryophyta</taxon>
        <taxon>Tracheophyta</taxon>
        <taxon>Spermatophyta</taxon>
        <taxon>Magnoliopsida</taxon>
        <taxon>eudicotyledons</taxon>
        <taxon>Gunneridae</taxon>
        <taxon>Pentapetalae</taxon>
        <taxon>asterids</taxon>
        <taxon>lamiids</taxon>
        <taxon>Solanales</taxon>
        <taxon>Solanaceae</taxon>
        <taxon>Solanoideae</taxon>
        <taxon>Datureae</taxon>
        <taxon>Datura</taxon>
    </lineage>
</organism>
<name>A0ABS8WTE7_DATST</name>
<sequence length="92" mass="10331">MEGERYNGEGKSKNGSVFPKKDKKSVKAMAVEKIATTVVFVIKNKELDLICTPSIEDSVEVQEINGIFEKFLQDSSGIDDLLENNIYVLYKL</sequence>